<dbReference type="Gramene" id="PNT77563">
    <property type="protein sequence ID" value="PNT77563"/>
    <property type="gene ID" value="BRADI_1g65085v3"/>
</dbReference>
<dbReference type="AlphaFoldDB" id="A0A2K2DTF5"/>
<evidence type="ECO:0000256" key="1">
    <source>
        <dbReference type="SAM" id="MobiDB-lite"/>
    </source>
</evidence>
<organism evidence="2">
    <name type="scientific">Brachypodium distachyon</name>
    <name type="common">Purple false brome</name>
    <name type="synonym">Trachynia distachya</name>
    <dbReference type="NCBI Taxonomy" id="15368"/>
    <lineage>
        <taxon>Eukaryota</taxon>
        <taxon>Viridiplantae</taxon>
        <taxon>Streptophyta</taxon>
        <taxon>Embryophyta</taxon>
        <taxon>Tracheophyta</taxon>
        <taxon>Spermatophyta</taxon>
        <taxon>Magnoliopsida</taxon>
        <taxon>Liliopsida</taxon>
        <taxon>Poales</taxon>
        <taxon>Poaceae</taxon>
        <taxon>BOP clade</taxon>
        <taxon>Pooideae</taxon>
        <taxon>Stipodae</taxon>
        <taxon>Brachypodieae</taxon>
        <taxon>Brachypodium</taxon>
    </lineage>
</organism>
<protein>
    <submittedName>
        <fullName evidence="2 3">Uncharacterized protein</fullName>
    </submittedName>
</protein>
<name>A0A2K2DTF5_BRADI</name>
<feature type="region of interest" description="Disordered" evidence="1">
    <location>
        <begin position="18"/>
        <end position="37"/>
    </location>
</feature>
<gene>
    <name evidence="2" type="ORF">BRADI_1g65085v3</name>
</gene>
<dbReference type="InParanoid" id="A0A2K2DTF5"/>
<evidence type="ECO:0000313" key="4">
    <source>
        <dbReference type="Proteomes" id="UP000008810"/>
    </source>
</evidence>
<dbReference type="EMBL" id="CM000880">
    <property type="protein sequence ID" value="PNT77563.1"/>
    <property type="molecule type" value="Genomic_DNA"/>
</dbReference>
<evidence type="ECO:0000313" key="2">
    <source>
        <dbReference type="EMBL" id="PNT77563.1"/>
    </source>
</evidence>
<reference evidence="2 3" key="1">
    <citation type="journal article" date="2010" name="Nature">
        <title>Genome sequencing and analysis of the model grass Brachypodium distachyon.</title>
        <authorList>
            <consortium name="International Brachypodium Initiative"/>
        </authorList>
    </citation>
    <scope>NUCLEOTIDE SEQUENCE [LARGE SCALE GENOMIC DNA]</scope>
    <source>
        <strain evidence="2 3">Bd21</strain>
    </source>
</reference>
<dbReference type="EnsemblPlants" id="PNT77563">
    <property type="protein sequence ID" value="PNT77563"/>
    <property type="gene ID" value="BRADI_1g65085v3"/>
</dbReference>
<evidence type="ECO:0000313" key="3">
    <source>
        <dbReference type="EnsemblPlants" id="PNT77563"/>
    </source>
</evidence>
<reference evidence="2" key="2">
    <citation type="submission" date="2017-06" db="EMBL/GenBank/DDBJ databases">
        <title>WGS assembly of Brachypodium distachyon.</title>
        <authorList>
            <consortium name="The International Brachypodium Initiative"/>
            <person name="Lucas S."/>
            <person name="Harmon-Smith M."/>
            <person name="Lail K."/>
            <person name="Tice H."/>
            <person name="Grimwood J."/>
            <person name="Bruce D."/>
            <person name="Barry K."/>
            <person name="Shu S."/>
            <person name="Lindquist E."/>
            <person name="Wang M."/>
            <person name="Pitluck S."/>
            <person name="Vogel J.P."/>
            <person name="Garvin D.F."/>
            <person name="Mockler T.C."/>
            <person name="Schmutz J."/>
            <person name="Rokhsar D."/>
            <person name="Bevan M.W."/>
        </authorList>
    </citation>
    <scope>NUCLEOTIDE SEQUENCE</scope>
    <source>
        <strain evidence="2">Bd21</strain>
    </source>
</reference>
<reference evidence="3" key="3">
    <citation type="submission" date="2018-08" db="UniProtKB">
        <authorList>
            <consortium name="EnsemblPlants"/>
        </authorList>
    </citation>
    <scope>IDENTIFICATION</scope>
    <source>
        <strain evidence="3">cv. Bd21</strain>
    </source>
</reference>
<keyword evidence="4" id="KW-1185">Reference proteome</keyword>
<proteinExistence type="predicted"/>
<accession>A0A2K2DTF5</accession>
<sequence>MDLASLLACRYSYFNRKEPDQGRKEDKEDKPEKEGHKTVGRCLRKYHVLTV</sequence>
<dbReference type="Proteomes" id="UP000008810">
    <property type="component" value="Chromosome 1"/>
</dbReference>